<dbReference type="Pfam" id="PF01210">
    <property type="entry name" value="NAD_Gly3P_dh_N"/>
    <property type="match status" value="1"/>
</dbReference>
<name>A0A809SDW3_9BACT</name>
<feature type="binding site" evidence="10">
    <location>
        <position position="265"/>
    </location>
    <ligand>
        <name>NAD(+)</name>
        <dbReference type="ChEBI" id="CHEBI:57540"/>
    </ligand>
</feature>
<dbReference type="AlphaFoldDB" id="A0A809SDW3"/>
<dbReference type="KEGG" id="mfel:JPM2_0620"/>
<evidence type="ECO:0000256" key="11">
    <source>
        <dbReference type="RuleBase" id="RU000437"/>
    </source>
</evidence>
<feature type="domain" description="Glycerol-3-phosphate dehydrogenase NAD-dependent C-terminal" evidence="14">
    <location>
        <begin position="189"/>
        <end position="330"/>
    </location>
</feature>
<dbReference type="GO" id="GO:0005829">
    <property type="term" value="C:cytosol"/>
    <property type="evidence" value="ECO:0007669"/>
    <property type="project" value="TreeGrafter"/>
</dbReference>
<evidence type="ECO:0000256" key="9">
    <source>
        <dbReference type="PIRSR" id="PIRSR000114-2"/>
    </source>
</evidence>
<evidence type="ECO:0000256" key="4">
    <source>
        <dbReference type="ARBA" id="ARBA00023027"/>
    </source>
</evidence>
<dbReference type="GO" id="GO:0046168">
    <property type="term" value="P:glycerol-3-phosphate catabolic process"/>
    <property type="evidence" value="ECO:0007669"/>
    <property type="project" value="InterPro"/>
</dbReference>
<dbReference type="GO" id="GO:0008654">
    <property type="term" value="P:phospholipid biosynthetic process"/>
    <property type="evidence" value="ECO:0007669"/>
    <property type="project" value="UniProtKB-KW"/>
</dbReference>
<evidence type="ECO:0000259" key="13">
    <source>
        <dbReference type="Pfam" id="PF01210"/>
    </source>
</evidence>
<proteinExistence type="inferred from homology"/>
<dbReference type="Proteomes" id="UP000464317">
    <property type="component" value="Chromosome"/>
</dbReference>
<feature type="binding site" evidence="9">
    <location>
        <begin position="265"/>
        <end position="266"/>
    </location>
    <ligand>
        <name>substrate</name>
    </ligand>
</feature>
<keyword evidence="4 10" id="KW-0520">NAD</keyword>
<keyword evidence="7" id="KW-1208">Phospholipid metabolism</keyword>
<dbReference type="SUPFAM" id="SSF51735">
    <property type="entry name" value="NAD(P)-binding Rossmann-fold domains"/>
    <property type="match status" value="1"/>
</dbReference>
<dbReference type="InterPro" id="IPR011128">
    <property type="entry name" value="G3P_DH_NAD-dep_N"/>
</dbReference>
<evidence type="ECO:0000256" key="12">
    <source>
        <dbReference type="RuleBase" id="RU000439"/>
    </source>
</evidence>
<dbReference type="InterPro" id="IPR008927">
    <property type="entry name" value="6-PGluconate_DH-like_C_sf"/>
</dbReference>
<feature type="binding site" evidence="10">
    <location>
        <position position="148"/>
    </location>
    <ligand>
        <name>NAD(+)</name>
        <dbReference type="ChEBI" id="CHEBI:57540"/>
    </ligand>
</feature>
<evidence type="ECO:0000256" key="3">
    <source>
        <dbReference type="ARBA" id="ARBA00023002"/>
    </source>
</evidence>
<evidence type="ECO:0000256" key="2">
    <source>
        <dbReference type="ARBA" id="ARBA00022516"/>
    </source>
</evidence>
<dbReference type="PANTHER" id="PTHR11728">
    <property type="entry name" value="GLYCEROL-3-PHOSPHATE DEHYDROGENASE"/>
    <property type="match status" value="1"/>
</dbReference>
<dbReference type="Gene3D" id="3.40.50.720">
    <property type="entry name" value="NAD(P)-binding Rossmann-like Domain"/>
    <property type="match status" value="1"/>
</dbReference>
<dbReference type="EMBL" id="AP022325">
    <property type="protein sequence ID" value="BBU47369.1"/>
    <property type="molecule type" value="Genomic_DNA"/>
</dbReference>
<evidence type="ECO:0000256" key="10">
    <source>
        <dbReference type="PIRSR" id="PIRSR000114-3"/>
    </source>
</evidence>
<evidence type="ECO:0000313" key="15">
    <source>
        <dbReference type="EMBL" id="BBU47369.1"/>
    </source>
</evidence>
<evidence type="ECO:0000259" key="14">
    <source>
        <dbReference type="Pfam" id="PF07479"/>
    </source>
</evidence>
<protein>
    <recommendedName>
        <fullName evidence="12">Glycerol-3-phosphate dehydrogenase</fullName>
        <ecNumber evidence="12">1.1.1.94</ecNumber>
    </recommendedName>
</protein>
<dbReference type="PRINTS" id="PR00077">
    <property type="entry name" value="GPDHDRGNASE"/>
</dbReference>
<dbReference type="RefSeq" id="WP_161552904.1">
    <property type="nucleotide sequence ID" value="NZ_AP022325.1"/>
</dbReference>
<comment type="similarity">
    <text evidence="1 11">Belongs to the NAD-dependent glycerol-3-phosphate dehydrogenase family.</text>
</comment>
<keyword evidence="2" id="KW-0444">Lipid biosynthesis</keyword>
<dbReference type="GO" id="GO:0051287">
    <property type="term" value="F:NAD binding"/>
    <property type="evidence" value="ECO:0007669"/>
    <property type="project" value="InterPro"/>
</dbReference>
<feature type="binding site" evidence="9">
    <location>
        <position position="114"/>
    </location>
    <ligand>
        <name>substrate</name>
    </ligand>
</feature>
<evidence type="ECO:0000256" key="7">
    <source>
        <dbReference type="ARBA" id="ARBA00023264"/>
    </source>
</evidence>
<dbReference type="SUPFAM" id="SSF48179">
    <property type="entry name" value="6-phosphogluconate dehydrogenase C-terminal domain-like"/>
    <property type="match status" value="1"/>
</dbReference>
<dbReference type="GO" id="GO:0005975">
    <property type="term" value="P:carbohydrate metabolic process"/>
    <property type="evidence" value="ECO:0007669"/>
    <property type="project" value="InterPro"/>
</dbReference>
<dbReference type="InterPro" id="IPR036291">
    <property type="entry name" value="NAD(P)-bd_dom_sf"/>
</dbReference>
<keyword evidence="6" id="KW-0594">Phospholipid biosynthesis</keyword>
<dbReference type="InterPro" id="IPR013328">
    <property type="entry name" value="6PGD_dom2"/>
</dbReference>
<dbReference type="InterPro" id="IPR006109">
    <property type="entry name" value="G3P_DH_NAD-dep_C"/>
</dbReference>
<gene>
    <name evidence="15" type="primary">gpsA</name>
    <name evidence="15" type="ORF">JPM2_0620</name>
</gene>
<evidence type="ECO:0000313" key="16">
    <source>
        <dbReference type="Proteomes" id="UP000464317"/>
    </source>
</evidence>
<comment type="catalytic activity">
    <reaction evidence="12">
        <text>sn-glycerol 3-phosphate + NADP(+) = dihydroxyacetone phosphate + NADPH + H(+)</text>
        <dbReference type="Rhea" id="RHEA:11096"/>
        <dbReference type="ChEBI" id="CHEBI:15378"/>
        <dbReference type="ChEBI" id="CHEBI:57597"/>
        <dbReference type="ChEBI" id="CHEBI:57642"/>
        <dbReference type="ChEBI" id="CHEBI:57783"/>
        <dbReference type="ChEBI" id="CHEBI:58349"/>
        <dbReference type="EC" id="1.1.1.94"/>
    </reaction>
</comment>
<evidence type="ECO:0000256" key="5">
    <source>
        <dbReference type="ARBA" id="ARBA00023098"/>
    </source>
</evidence>
<feature type="domain" description="Glycerol-3-phosphate dehydrogenase NAD-dependent N-terminal" evidence="13">
    <location>
        <begin position="11"/>
        <end position="167"/>
    </location>
</feature>
<evidence type="ECO:0000256" key="1">
    <source>
        <dbReference type="ARBA" id="ARBA00011009"/>
    </source>
</evidence>
<organism evidence="15 16">
    <name type="scientific">Mycoplasmopsis felis</name>
    <dbReference type="NCBI Taxonomy" id="33923"/>
    <lineage>
        <taxon>Bacteria</taxon>
        <taxon>Bacillati</taxon>
        <taxon>Mycoplasmatota</taxon>
        <taxon>Mycoplasmoidales</taxon>
        <taxon>Metamycoplasmataceae</taxon>
        <taxon>Mycoplasmopsis</taxon>
    </lineage>
</organism>
<dbReference type="Pfam" id="PF07479">
    <property type="entry name" value="NAD_Gly3P_dh_C"/>
    <property type="match status" value="1"/>
</dbReference>
<reference evidence="15 16" key="1">
    <citation type="submission" date="2020-01" db="EMBL/GenBank/DDBJ databases">
        <title>Complete genome sequence of Mycoplasma felis strain Myco-2.</title>
        <authorList>
            <person name="Kinoshita Y."/>
            <person name="Niwa H."/>
            <person name="Uchida-Fujii E."/>
            <person name="Nukada T."/>
        </authorList>
    </citation>
    <scope>NUCLEOTIDE SEQUENCE [LARGE SCALE GENOMIC DNA]</scope>
    <source>
        <strain evidence="15 16">Myco-2</strain>
    </source>
</reference>
<keyword evidence="3 11" id="KW-0560">Oxidoreductase</keyword>
<feature type="active site" description="Proton acceptor" evidence="8">
    <location>
        <position position="199"/>
    </location>
</feature>
<evidence type="ECO:0000256" key="6">
    <source>
        <dbReference type="ARBA" id="ARBA00023209"/>
    </source>
</evidence>
<dbReference type="PIRSF" id="PIRSF000114">
    <property type="entry name" value="Glycerol-3-P_dh"/>
    <property type="match status" value="1"/>
</dbReference>
<feature type="binding site" evidence="10">
    <location>
        <begin position="14"/>
        <end position="19"/>
    </location>
    <ligand>
        <name>NAD(+)</name>
        <dbReference type="ChEBI" id="CHEBI:57540"/>
    </ligand>
</feature>
<accession>A0A809SDW3</accession>
<dbReference type="EC" id="1.1.1.94" evidence="12"/>
<keyword evidence="16" id="KW-1185">Reference proteome</keyword>
<dbReference type="InterPro" id="IPR006168">
    <property type="entry name" value="G3P_DH_NAD-dep"/>
</dbReference>
<sequence length="336" mass="37933">MREISKKYKFGFIGTGSYGSALANVLSENGHNVALYGINEYEINDINTGYNQRYFGSIPFYKKENIYATDNLEEVVLSSEHIVLAIPSTAMRETLKKIKEILNSKKINIINLSKGIEYQSGMFFSDFIKWKFNKNIKNLATLTGPSFASEVFQRENTIINVVSENEEYNELLVSLFTNKYFKLIPETNVLGSEIFGAIKNVLAIGIGMWNATNTSKNTLSALLTMGINEINHIYKHLSNKENVDFSLSYSCIGDVYLTCTSVKSRNFTLGIQIYENGVDKALENSGSTVEGYHTAKTLEKMIKEKEINNIPFLKSILDVLFNSKKPVNLLDFMNEL</sequence>
<dbReference type="GO" id="GO:0047952">
    <property type="term" value="F:glycerol-3-phosphate dehydrogenase [NAD(P)+] activity"/>
    <property type="evidence" value="ECO:0007669"/>
    <property type="project" value="UniProtKB-EC"/>
</dbReference>
<dbReference type="PANTHER" id="PTHR11728:SF1">
    <property type="entry name" value="GLYCEROL-3-PHOSPHATE DEHYDROGENASE [NAD(+)] 2, CHLOROPLASTIC"/>
    <property type="match status" value="1"/>
</dbReference>
<keyword evidence="5" id="KW-0443">Lipid metabolism</keyword>
<dbReference type="Gene3D" id="1.10.1040.10">
    <property type="entry name" value="N-(1-d-carboxylethyl)-l-norvaline Dehydrogenase, domain 2"/>
    <property type="match status" value="1"/>
</dbReference>
<evidence type="ECO:0000256" key="8">
    <source>
        <dbReference type="PIRSR" id="PIRSR000114-1"/>
    </source>
</evidence>